<dbReference type="AlphaFoldDB" id="A0AAV2BMZ7"/>
<organism evidence="1 2">
    <name type="scientific">Larinioides sclopetarius</name>
    <dbReference type="NCBI Taxonomy" id="280406"/>
    <lineage>
        <taxon>Eukaryota</taxon>
        <taxon>Metazoa</taxon>
        <taxon>Ecdysozoa</taxon>
        <taxon>Arthropoda</taxon>
        <taxon>Chelicerata</taxon>
        <taxon>Arachnida</taxon>
        <taxon>Araneae</taxon>
        <taxon>Araneomorphae</taxon>
        <taxon>Entelegynae</taxon>
        <taxon>Araneoidea</taxon>
        <taxon>Araneidae</taxon>
        <taxon>Larinioides</taxon>
    </lineage>
</organism>
<protein>
    <submittedName>
        <fullName evidence="1">Uncharacterized protein</fullName>
    </submittedName>
</protein>
<reference evidence="1 2" key="1">
    <citation type="submission" date="2024-04" db="EMBL/GenBank/DDBJ databases">
        <authorList>
            <person name="Rising A."/>
            <person name="Reimegard J."/>
            <person name="Sonavane S."/>
            <person name="Akerstrom W."/>
            <person name="Nylinder S."/>
            <person name="Hedman E."/>
            <person name="Kallberg Y."/>
        </authorList>
    </citation>
    <scope>NUCLEOTIDE SEQUENCE [LARGE SCALE GENOMIC DNA]</scope>
</reference>
<dbReference type="EMBL" id="CAXIEN010000410">
    <property type="protein sequence ID" value="CAL1296969.1"/>
    <property type="molecule type" value="Genomic_DNA"/>
</dbReference>
<comment type="caution">
    <text evidence="1">The sequence shown here is derived from an EMBL/GenBank/DDBJ whole genome shotgun (WGS) entry which is preliminary data.</text>
</comment>
<gene>
    <name evidence="1" type="ORF">LARSCL_LOCUS20027</name>
</gene>
<sequence length="162" mass="18749">MQCKEEDRRRFSKPEKYDNVVAVFDEICEEGTVLNEIVTSNLKCFNETFSNTNCPQEIYAFSDSTEKKYRSAEPTTTNLNDENTSCMSMILLANCIVKDVTIKCGIRARFMMSELVQRTHFIDSACPLSYRKSLLQFIDEFDLTEEQKIFATAELVRMEISE</sequence>
<evidence type="ECO:0000313" key="2">
    <source>
        <dbReference type="Proteomes" id="UP001497382"/>
    </source>
</evidence>
<evidence type="ECO:0000313" key="1">
    <source>
        <dbReference type="EMBL" id="CAL1296969.1"/>
    </source>
</evidence>
<name>A0AAV2BMZ7_9ARAC</name>
<dbReference type="Proteomes" id="UP001497382">
    <property type="component" value="Unassembled WGS sequence"/>
</dbReference>
<proteinExistence type="predicted"/>
<keyword evidence="2" id="KW-1185">Reference proteome</keyword>
<accession>A0AAV2BMZ7</accession>